<dbReference type="GO" id="GO:0005737">
    <property type="term" value="C:cytoplasm"/>
    <property type="evidence" value="ECO:0007669"/>
    <property type="project" value="UniProtKB-SubCell"/>
</dbReference>
<keyword evidence="19" id="KW-1185">Reference proteome</keyword>
<evidence type="ECO:0000256" key="13">
    <source>
        <dbReference type="ARBA" id="ARBA00023211"/>
    </source>
</evidence>
<dbReference type="Pfam" id="PF01351">
    <property type="entry name" value="RNase_HII"/>
    <property type="match status" value="1"/>
</dbReference>
<keyword evidence="11 14" id="KW-0255">Endonuclease</keyword>
<dbReference type="CDD" id="cd07182">
    <property type="entry name" value="RNase_HII_bacteria_HII_like"/>
    <property type="match status" value="1"/>
</dbReference>
<evidence type="ECO:0000256" key="1">
    <source>
        <dbReference type="ARBA" id="ARBA00000077"/>
    </source>
</evidence>
<comment type="function">
    <text evidence="3 14 16">Endonuclease that specifically degrades the RNA of RNA-DNA hybrids.</text>
</comment>
<dbReference type="EMBL" id="UGNV01000001">
    <property type="protein sequence ID" value="STX28993.1"/>
    <property type="molecule type" value="Genomic_DNA"/>
</dbReference>
<dbReference type="GO" id="GO:0030145">
    <property type="term" value="F:manganese ion binding"/>
    <property type="evidence" value="ECO:0007669"/>
    <property type="project" value="UniProtKB-UniRule"/>
</dbReference>
<dbReference type="InterPro" id="IPR036397">
    <property type="entry name" value="RNaseH_sf"/>
</dbReference>
<proteinExistence type="inferred from homology"/>
<dbReference type="NCBIfam" id="NF000595">
    <property type="entry name" value="PRK00015.1-3"/>
    <property type="match status" value="1"/>
</dbReference>
<dbReference type="InterPro" id="IPR024567">
    <property type="entry name" value="RNase_HII/HIII_dom"/>
</dbReference>
<evidence type="ECO:0000256" key="11">
    <source>
        <dbReference type="ARBA" id="ARBA00022759"/>
    </source>
</evidence>
<keyword evidence="9 14" id="KW-0540">Nuclease</keyword>
<dbReference type="InterPro" id="IPR022898">
    <property type="entry name" value="RNase_HII"/>
</dbReference>
<dbReference type="NCBIfam" id="NF000596">
    <property type="entry name" value="PRK00015.1-4"/>
    <property type="match status" value="1"/>
</dbReference>
<sequence length="200" mass="21264">MVNYIAGVDEAGRGPLAGPVVTAAVILNEPIAGLTDSKKLTAAKRSVLALEIQSKALAFAYGRAEVAEIDHLNIHHATLLAMKRAIENLPICPHHIKVDGLYVPTIEISCEAIVQGDLLVAEISAASILAKVARDAEMDALELHYPGYEFATHKGYPTAKHLNALQLLGPCAIHRKSYGPVAKLLAAQANQLAQPMPVEA</sequence>
<name>A0A378I1W7_9GAMM</name>
<evidence type="ECO:0000256" key="8">
    <source>
        <dbReference type="ARBA" id="ARBA00022490"/>
    </source>
</evidence>
<dbReference type="GO" id="GO:0004523">
    <property type="term" value="F:RNA-DNA hybrid ribonuclease activity"/>
    <property type="evidence" value="ECO:0007669"/>
    <property type="project" value="UniProtKB-UniRule"/>
</dbReference>
<comment type="cofactor">
    <cofactor evidence="14 15">
        <name>Mn(2+)</name>
        <dbReference type="ChEBI" id="CHEBI:29035"/>
    </cofactor>
    <cofactor evidence="14 15">
        <name>Mg(2+)</name>
        <dbReference type="ChEBI" id="CHEBI:18420"/>
    </cofactor>
    <text evidence="14 15">Manganese or magnesium. Binds 1 divalent metal ion per monomer in the absence of substrate. May bind a second metal ion after substrate binding.</text>
</comment>
<dbReference type="GO" id="GO:0032299">
    <property type="term" value="C:ribonuclease H2 complex"/>
    <property type="evidence" value="ECO:0007669"/>
    <property type="project" value="TreeGrafter"/>
</dbReference>
<dbReference type="Gene3D" id="3.30.420.10">
    <property type="entry name" value="Ribonuclease H-like superfamily/Ribonuclease H"/>
    <property type="match status" value="1"/>
</dbReference>
<protein>
    <recommendedName>
        <fullName evidence="7 14">Ribonuclease HII</fullName>
        <shortName evidence="14">RNase HII</shortName>
        <ecNumber evidence="6 14">3.1.26.4</ecNumber>
    </recommendedName>
</protein>
<evidence type="ECO:0000256" key="3">
    <source>
        <dbReference type="ARBA" id="ARBA00004065"/>
    </source>
</evidence>
<keyword evidence="12 14" id="KW-0378">Hydrolase</keyword>
<dbReference type="InterPro" id="IPR012337">
    <property type="entry name" value="RNaseH-like_sf"/>
</dbReference>
<feature type="binding site" evidence="14 15">
    <location>
        <position position="10"/>
    </location>
    <ligand>
        <name>a divalent metal cation</name>
        <dbReference type="ChEBI" id="CHEBI:60240"/>
    </ligand>
</feature>
<evidence type="ECO:0000313" key="18">
    <source>
        <dbReference type="EMBL" id="STX28993.1"/>
    </source>
</evidence>
<comment type="subcellular location">
    <subcellularLocation>
        <location evidence="4 14">Cytoplasm</location>
    </subcellularLocation>
</comment>
<feature type="binding site" evidence="14 15">
    <location>
        <position position="9"/>
    </location>
    <ligand>
        <name>a divalent metal cation</name>
        <dbReference type="ChEBI" id="CHEBI:60240"/>
    </ligand>
</feature>
<evidence type="ECO:0000259" key="17">
    <source>
        <dbReference type="PROSITE" id="PS51975"/>
    </source>
</evidence>
<comment type="similarity">
    <text evidence="5 14 16">Belongs to the RNase HII family.</text>
</comment>
<organism evidence="18 19">
    <name type="scientific">Legionella beliardensis</name>
    <dbReference type="NCBI Taxonomy" id="91822"/>
    <lineage>
        <taxon>Bacteria</taxon>
        <taxon>Pseudomonadati</taxon>
        <taxon>Pseudomonadota</taxon>
        <taxon>Gammaproteobacteria</taxon>
        <taxon>Legionellales</taxon>
        <taxon>Legionellaceae</taxon>
        <taxon>Legionella</taxon>
    </lineage>
</organism>
<evidence type="ECO:0000256" key="4">
    <source>
        <dbReference type="ARBA" id="ARBA00004496"/>
    </source>
</evidence>
<dbReference type="PANTHER" id="PTHR10954">
    <property type="entry name" value="RIBONUCLEASE H2 SUBUNIT A"/>
    <property type="match status" value="1"/>
</dbReference>
<evidence type="ECO:0000256" key="10">
    <source>
        <dbReference type="ARBA" id="ARBA00022723"/>
    </source>
</evidence>
<reference evidence="18 19" key="1">
    <citation type="submission" date="2018-06" db="EMBL/GenBank/DDBJ databases">
        <authorList>
            <consortium name="Pathogen Informatics"/>
            <person name="Doyle S."/>
        </authorList>
    </citation>
    <scope>NUCLEOTIDE SEQUENCE [LARGE SCALE GENOMIC DNA]</scope>
    <source>
        <strain evidence="18 19">NCTC13315</strain>
    </source>
</reference>
<evidence type="ECO:0000256" key="5">
    <source>
        <dbReference type="ARBA" id="ARBA00007383"/>
    </source>
</evidence>
<feature type="domain" description="RNase H type-2" evidence="17">
    <location>
        <begin position="3"/>
        <end position="190"/>
    </location>
</feature>
<keyword evidence="10 14" id="KW-0479">Metal-binding</keyword>
<dbReference type="AlphaFoldDB" id="A0A378I1W7"/>
<evidence type="ECO:0000256" key="2">
    <source>
        <dbReference type="ARBA" id="ARBA00001946"/>
    </source>
</evidence>
<comment type="catalytic activity">
    <reaction evidence="1 14 15 16">
        <text>Endonucleolytic cleavage to 5'-phosphomonoester.</text>
        <dbReference type="EC" id="3.1.26.4"/>
    </reaction>
</comment>
<dbReference type="EC" id="3.1.26.4" evidence="6 14"/>
<dbReference type="SUPFAM" id="SSF53098">
    <property type="entry name" value="Ribonuclease H-like"/>
    <property type="match status" value="1"/>
</dbReference>
<evidence type="ECO:0000313" key="19">
    <source>
        <dbReference type="Proteomes" id="UP000254968"/>
    </source>
</evidence>
<comment type="cofactor">
    <cofactor evidence="2">
        <name>Mg(2+)</name>
        <dbReference type="ChEBI" id="CHEBI:18420"/>
    </cofactor>
</comment>
<dbReference type="FunFam" id="3.30.420.10:FF:000006">
    <property type="entry name" value="Ribonuclease HII"/>
    <property type="match status" value="1"/>
</dbReference>
<dbReference type="Proteomes" id="UP000254968">
    <property type="component" value="Unassembled WGS sequence"/>
</dbReference>
<gene>
    <name evidence="14 18" type="primary">rnhB</name>
    <name evidence="18" type="ORF">NCTC13315_01527</name>
</gene>
<evidence type="ECO:0000256" key="16">
    <source>
        <dbReference type="RuleBase" id="RU003515"/>
    </source>
</evidence>
<keyword evidence="8 14" id="KW-0963">Cytoplasm</keyword>
<dbReference type="GO" id="GO:0003723">
    <property type="term" value="F:RNA binding"/>
    <property type="evidence" value="ECO:0007669"/>
    <property type="project" value="UniProtKB-UniRule"/>
</dbReference>
<dbReference type="OrthoDB" id="9803420at2"/>
<dbReference type="RefSeq" id="WP_115302698.1">
    <property type="nucleotide sequence ID" value="NZ_CAAAHO010000004.1"/>
</dbReference>
<evidence type="ECO:0000256" key="15">
    <source>
        <dbReference type="PROSITE-ProRule" id="PRU01319"/>
    </source>
</evidence>
<dbReference type="InterPro" id="IPR001352">
    <property type="entry name" value="RNase_HII/HIII"/>
</dbReference>
<evidence type="ECO:0000256" key="9">
    <source>
        <dbReference type="ARBA" id="ARBA00022722"/>
    </source>
</evidence>
<dbReference type="PROSITE" id="PS51975">
    <property type="entry name" value="RNASE_H_2"/>
    <property type="match status" value="1"/>
</dbReference>
<evidence type="ECO:0000256" key="12">
    <source>
        <dbReference type="ARBA" id="ARBA00022801"/>
    </source>
</evidence>
<evidence type="ECO:0000256" key="14">
    <source>
        <dbReference type="HAMAP-Rule" id="MF_00052"/>
    </source>
</evidence>
<feature type="binding site" evidence="14 15">
    <location>
        <position position="99"/>
    </location>
    <ligand>
        <name>a divalent metal cation</name>
        <dbReference type="ChEBI" id="CHEBI:60240"/>
    </ligand>
</feature>
<dbReference type="PANTHER" id="PTHR10954:SF18">
    <property type="entry name" value="RIBONUCLEASE HII"/>
    <property type="match status" value="1"/>
</dbReference>
<accession>A0A378I1W7</accession>
<evidence type="ECO:0000256" key="6">
    <source>
        <dbReference type="ARBA" id="ARBA00012180"/>
    </source>
</evidence>
<evidence type="ECO:0000256" key="7">
    <source>
        <dbReference type="ARBA" id="ARBA00019179"/>
    </source>
</evidence>
<dbReference type="GO" id="GO:0043137">
    <property type="term" value="P:DNA replication, removal of RNA primer"/>
    <property type="evidence" value="ECO:0007669"/>
    <property type="project" value="TreeGrafter"/>
</dbReference>
<dbReference type="HAMAP" id="MF_00052_B">
    <property type="entry name" value="RNase_HII_B"/>
    <property type="match status" value="1"/>
</dbReference>
<keyword evidence="13 14" id="KW-0464">Manganese</keyword>
<dbReference type="GO" id="GO:0006298">
    <property type="term" value="P:mismatch repair"/>
    <property type="evidence" value="ECO:0007669"/>
    <property type="project" value="TreeGrafter"/>
</dbReference>